<gene>
    <name evidence="9" type="primary">recJ</name>
    <name evidence="9" type="ORF">BUTYVIB_00978</name>
</gene>
<dbReference type="InterPro" id="IPR038763">
    <property type="entry name" value="DHH_sf"/>
</dbReference>
<keyword evidence="4 9" id="KW-0378">Hydrolase</keyword>
<comment type="similarity">
    <text evidence="1">Belongs to the RecJ family.</text>
</comment>
<reference evidence="9 10" key="1">
    <citation type="submission" date="2010-02" db="EMBL/GenBank/DDBJ databases">
        <authorList>
            <person name="Weinstock G."/>
            <person name="Sodergren E."/>
            <person name="Clifton S."/>
            <person name="Fulton L."/>
            <person name="Fulton B."/>
            <person name="Courtney L."/>
            <person name="Fronick C."/>
            <person name="Harrison M."/>
            <person name="Strong C."/>
            <person name="Farmer C."/>
            <person name="Delahaunty K."/>
            <person name="Markovic C."/>
            <person name="Hall O."/>
            <person name="Minx P."/>
            <person name="Tomlinson C."/>
            <person name="Mitreva M."/>
            <person name="Nelson J."/>
            <person name="Hou S."/>
            <person name="Wollam A."/>
            <person name="Pepin K.H."/>
            <person name="Johnson M."/>
            <person name="Bhonagiri V."/>
            <person name="Zhang X."/>
            <person name="Suruliraj S."/>
            <person name="Warren W."/>
            <person name="Chinwalla A."/>
            <person name="Mardis E.R."/>
            <person name="Wilson R.K."/>
        </authorList>
    </citation>
    <scope>NUCLEOTIDE SEQUENCE [LARGE SCALE GENOMIC DNA]</scope>
    <source>
        <strain evidence="9 10">DSM 2876</strain>
    </source>
</reference>
<evidence type="ECO:0000259" key="8">
    <source>
        <dbReference type="Pfam" id="PF17768"/>
    </source>
</evidence>
<evidence type="ECO:0000259" key="6">
    <source>
        <dbReference type="Pfam" id="PF01368"/>
    </source>
</evidence>
<feature type="domain" description="DDH" evidence="6">
    <location>
        <begin position="77"/>
        <end position="220"/>
    </location>
</feature>
<protein>
    <recommendedName>
        <fullName evidence="2">Single-stranded-DNA-specific exonuclease RecJ</fullName>
    </recommendedName>
</protein>
<dbReference type="InterPro" id="IPR041122">
    <property type="entry name" value="RecJ_OB"/>
</dbReference>
<sequence>MQEWRIYSKKADFSAIGKKYGIDQVIARVIRNRDIEGDAAMDSYLNGSVDSMYDPMLMKDMGKAVDILLDTIKNKRKIRIIGDYDIDGICSIYILFKGLLFLGADVDYEVPDRIKDGYGINENLIKQAYDDGREVILTCDNGIAATEQVRYARSLGFTVIVTDHHDIRYEEIDGKKTYILPEADAIVNPKQSDCSYPCSFLCGAGVAYKLMQELFKRTGNEGKEREFLVFAGIATVGDVVDLKDENRIFVKEGLKQFKETDNYGLRALTVINGLDDKEICAYHIGFIIGPCLNASGRLDTAKRALKMLLSKDKYEAERLAGDLVSLNEERKSLTAAAVILAEKIVDENYTDDTVLVIYLPDCHESIAGIVAGRIREKYYKPVIVLTKGEDGVKGSARSIESYNIFEKLCECSHLLTKFGGHPLAAGMSLKEENIEELRKYLNEHSNLTKDDLTEKVWIDVPMPLEYINEDIINELSLLEPYGKGNEKPVFADKNLIIVSFMRIGRDGKFAKMELKKNNGMSIFAMCFNNCDGLNEAFINNKRISCTYYPEINEFRGNKKLQICITGYRIEEDI</sequence>
<dbReference type="Gene3D" id="3.90.1640.30">
    <property type="match status" value="1"/>
</dbReference>
<dbReference type="Pfam" id="PF17768">
    <property type="entry name" value="RecJ_OB"/>
    <property type="match status" value="1"/>
</dbReference>
<accession>D4RYS0</accession>
<feature type="domain" description="DHHA1" evidence="7">
    <location>
        <begin position="352"/>
        <end position="443"/>
    </location>
</feature>
<dbReference type="Gene3D" id="3.10.310.30">
    <property type="match status" value="1"/>
</dbReference>
<dbReference type="InterPro" id="IPR051673">
    <property type="entry name" value="SSDNA_exonuclease_RecJ"/>
</dbReference>
<evidence type="ECO:0000256" key="5">
    <source>
        <dbReference type="ARBA" id="ARBA00022839"/>
    </source>
</evidence>
<proteinExistence type="inferred from homology"/>
<evidence type="ECO:0000256" key="4">
    <source>
        <dbReference type="ARBA" id="ARBA00022801"/>
    </source>
</evidence>
<dbReference type="InterPro" id="IPR004610">
    <property type="entry name" value="RecJ"/>
</dbReference>
<dbReference type="GO" id="GO:0003676">
    <property type="term" value="F:nucleic acid binding"/>
    <property type="evidence" value="ECO:0007669"/>
    <property type="project" value="InterPro"/>
</dbReference>
<dbReference type="Pfam" id="PF01368">
    <property type="entry name" value="DHH"/>
    <property type="match status" value="1"/>
</dbReference>
<dbReference type="InterPro" id="IPR001667">
    <property type="entry name" value="DDH_dom"/>
</dbReference>
<dbReference type="STRING" id="45851.BHV86_05480"/>
<name>D4RYS0_9FIRM</name>
<dbReference type="PANTHER" id="PTHR30255">
    <property type="entry name" value="SINGLE-STRANDED-DNA-SPECIFIC EXONUCLEASE RECJ"/>
    <property type="match status" value="1"/>
</dbReference>
<dbReference type="RefSeq" id="WP_005602214.1">
    <property type="nucleotide sequence ID" value="NZ_GG663522.1"/>
</dbReference>
<dbReference type="NCBIfam" id="TIGR00644">
    <property type="entry name" value="recJ"/>
    <property type="match status" value="1"/>
</dbReference>
<dbReference type="GeneID" id="98918852"/>
<dbReference type="InterPro" id="IPR003156">
    <property type="entry name" value="DHHA1_dom"/>
</dbReference>
<dbReference type="AlphaFoldDB" id="D4RYS0"/>
<keyword evidence="5 9" id="KW-0269">Exonuclease</keyword>
<keyword evidence="3" id="KW-0540">Nuclease</keyword>
<dbReference type="HOGENOM" id="CLU_009736_5_2_9"/>
<evidence type="ECO:0000256" key="2">
    <source>
        <dbReference type="ARBA" id="ARBA00019841"/>
    </source>
</evidence>
<organism evidence="9 10">
    <name type="scientific">Eshraghiella crossota DSM 2876</name>
    <dbReference type="NCBI Taxonomy" id="511680"/>
    <lineage>
        <taxon>Bacteria</taxon>
        <taxon>Bacillati</taxon>
        <taxon>Bacillota</taxon>
        <taxon>Clostridia</taxon>
        <taxon>Lachnospirales</taxon>
        <taxon>Lachnospiraceae</taxon>
        <taxon>Eshraghiella</taxon>
    </lineage>
</organism>
<dbReference type="GO" id="GO:0006281">
    <property type="term" value="P:DNA repair"/>
    <property type="evidence" value="ECO:0007669"/>
    <property type="project" value="InterPro"/>
</dbReference>
<dbReference type="GO" id="GO:0008409">
    <property type="term" value="F:5'-3' exonuclease activity"/>
    <property type="evidence" value="ECO:0007669"/>
    <property type="project" value="InterPro"/>
</dbReference>
<dbReference type="Pfam" id="PF02272">
    <property type="entry name" value="DHHA1"/>
    <property type="match status" value="1"/>
</dbReference>
<feature type="domain" description="RecJ OB" evidence="8">
    <location>
        <begin position="458"/>
        <end position="564"/>
    </location>
</feature>
<evidence type="ECO:0000259" key="7">
    <source>
        <dbReference type="Pfam" id="PF02272"/>
    </source>
</evidence>
<evidence type="ECO:0000256" key="3">
    <source>
        <dbReference type="ARBA" id="ARBA00022722"/>
    </source>
</evidence>
<dbReference type="Proteomes" id="UP000006238">
    <property type="component" value="Unassembled WGS sequence"/>
</dbReference>
<evidence type="ECO:0000313" key="9">
    <source>
        <dbReference type="EMBL" id="EFF68894.1"/>
    </source>
</evidence>
<dbReference type="eggNOG" id="COG0608">
    <property type="taxonomic scope" value="Bacteria"/>
</dbReference>
<dbReference type="PANTHER" id="PTHR30255:SF2">
    <property type="entry name" value="SINGLE-STRANDED-DNA-SPECIFIC EXONUCLEASE RECJ"/>
    <property type="match status" value="1"/>
</dbReference>
<comment type="caution">
    <text evidence="9">The sequence shown here is derived from an EMBL/GenBank/DDBJ whole genome shotgun (WGS) entry which is preliminary data.</text>
</comment>
<dbReference type="GO" id="GO:0006310">
    <property type="term" value="P:DNA recombination"/>
    <property type="evidence" value="ECO:0007669"/>
    <property type="project" value="InterPro"/>
</dbReference>
<dbReference type="SUPFAM" id="SSF64182">
    <property type="entry name" value="DHH phosphoesterases"/>
    <property type="match status" value="1"/>
</dbReference>
<evidence type="ECO:0000313" key="10">
    <source>
        <dbReference type="Proteomes" id="UP000006238"/>
    </source>
</evidence>
<dbReference type="EMBL" id="ABWN01000023">
    <property type="protein sequence ID" value="EFF68894.1"/>
    <property type="molecule type" value="Genomic_DNA"/>
</dbReference>
<keyword evidence="10" id="KW-1185">Reference proteome</keyword>
<evidence type="ECO:0000256" key="1">
    <source>
        <dbReference type="ARBA" id="ARBA00005915"/>
    </source>
</evidence>